<feature type="compositionally biased region" description="Acidic residues" evidence="1">
    <location>
        <begin position="56"/>
        <end position="78"/>
    </location>
</feature>
<reference evidence="2 3" key="1">
    <citation type="submission" date="2021-06" db="EMBL/GenBank/DDBJ databases">
        <authorList>
            <person name="Kallberg Y."/>
            <person name="Tangrot J."/>
            <person name="Rosling A."/>
        </authorList>
    </citation>
    <scope>NUCLEOTIDE SEQUENCE [LARGE SCALE GENOMIC DNA]</scope>
    <source>
        <strain evidence="2 3">120-4 pot B 10/14</strain>
    </source>
</reference>
<evidence type="ECO:0000256" key="1">
    <source>
        <dbReference type="SAM" id="MobiDB-lite"/>
    </source>
</evidence>
<sequence>SKNLEEENSNLGIDENKIVYKSQLVYTISQNMLNAKIDTLDNEENDALDNDKNDALDNDENDALDDDENDTLDNDENDSLNNIEIDNTEVGALTSQLIKLEVIDDSGSEKNKGDKNDLGDDKNNNK</sequence>
<accession>A0ABN7VTH3</accession>
<feature type="region of interest" description="Disordered" evidence="1">
    <location>
        <begin position="102"/>
        <end position="126"/>
    </location>
</feature>
<organism evidence="2 3">
    <name type="scientific">Gigaspora margarita</name>
    <dbReference type="NCBI Taxonomy" id="4874"/>
    <lineage>
        <taxon>Eukaryota</taxon>
        <taxon>Fungi</taxon>
        <taxon>Fungi incertae sedis</taxon>
        <taxon>Mucoromycota</taxon>
        <taxon>Glomeromycotina</taxon>
        <taxon>Glomeromycetes</taxon>
        <taxon>Diversisporales</taxon>
        <taxon>Gigasporaceae</taxon>
        <taxon>Gigaspora</taxon>
    </lineage>
</organism>
<protein>
    <submittedName>
        <fullName evidence="2">20782_t:CDS:1</fullName>
    </submittedName>
</protein>
<feature type="compositionally biased region" description="Basic and acidic residues" evidence="1">
    <location>
        <begin position="107"/>
        <end position="126"/>
    </location>
</feature>
<comment type="caution">
    <text evidence="2">The sequence shown here is derived from an EMBL/GenBank/DDBJ whole genome shotgun (WGS) entry which is preliminary data.</text>
</comment>
<dbReference type="Proteomes" id="UP000789901">
    <property type="component" value="Unassembled WGS sequence"/>
</dbReference>
<proteinExistence type="predicted"/>
<feature type="region of interest" description="Disordered" evidence="1">
    <location>
        <begin position="44"/>
        <end position="84"/>
    </location>
</feature>
<gene>
    <name evidence="2" type="ORF">GMARGA_LOCUS22352</name>
</gene>
<keyword evidence="3" id="KW-1185">Reference proteome</keyword>
<dbReference type="EMBL" id="CAJVQB010021500">
    <property type="protein sequence ID" value="CAG8797230.1"/>
    <property type="molecule type" value="Genomic_DNA"/>
</dbReference>
<evidence type="ECO:0000313" key="3">
    <source>
        <dbReference type="Proteomes" id="UP000789901"/>
    </source>
</evidence>
<name>A0ABN7VTH3_GIGMA</name>
<feature type="non-terminal residue" evidence="2">
    <location>
        <position position="1"/>
    </location>
</feature>
<evidence type="ECO:0000313" key="2">
    <source>
        <dbReference type="EMBL" id="CAG8797230.1"/>
    </source>
</evidence>